<gene>
    <name evidence="1" type="ORF">ASPNIDRAFT_42086</name>
</gene>
<reference evidence="1 2" key="1">
    <citation type="journal article" date="2011" name="Genome Res.">
        <title>Comparative genomics of citric-acid-producing Aspergillus niger ATCC 1015 versus enzyme-producing CBS 513.88.</title>
        <authorList>
            <person name="Andersen M.R."/>
            <person name="Salazar M.P."/>
            <person name="Schaap P.J."/>
            <person name="van de Vondervoort P.J."/>
            <person name="Culley D."/>
            <person name="Thykaer J."/>
            <person name="Frisvad J.C."/>
            <person name="Nielsen K.F."/>
            <person name="Albang R."/>
            <person name="Albermann K."/>
            <person name="Berka R.M."/>
            <person name="Braus G.H."/>
            <person name="Braus-Stromeyer S.A."/>
            <person name="Corrochano L.M."/>
            <person name="Dai Z."/>
            <person name="van Dijck P.W."/>
            <person name="Hofmann G."/>
            <person name="Lasure L.L."/>
            <person name="Magnuson J.K."/>
            <person name="Menke H."/>
            <person name="Meijer M."/>
            <person name="Meijer S.L."/>
            <person name="Nielsen J.B."/>
            <person name="Nielsen M.L."/>
            <person name="van Ooyen A.J."/>
            <person name="Pel H.J."/>
            <person name="Poulsen L."/>
            <person name="Samson R.A."/>
            <person name="Stam H."/>
            <person name="Tsang A."/>
            <person name="van den Brink J.M."/>
            <person name="Atkins A."/>
            <person name="Aerts A."/>
            <person name="Shapiro H."/>
            <person name="Pangilinan J."/>
            <person name="Salamov A."/>
            <person name="Lou Y."/>
            <person name="Lindquist E."/>
            <person name="Lucas S."/>
            <person name="Grimwood J."/>
            <person name="Grigoriev I.V."/>
            <person name="Kubicek C.P."/>
            <person name="Martinez D."/>
            <person name="van Peij N.N."/>
            <person name="Roubos J.A."/>
            <person name="Nielsen J."/>
            <person name="Baker S.E."/>
        </authorList>
    </citation>
    <scope>NUCLEOTIDE SEQUENCE [LARGE SCALE GENOMIC DNA]</scope>
    <source>
        <strain evidence="2">ATCC 1015 / CBS 113.46 / FGSC A1144 / LSHB Ac4 / NCTC 3858a / NRRL 328 / USDA 3528.7</strain>
    </source>
</reference>
<sequence length="100" mass="11255">MAPYRDPRSIDTLRYFEWANIEKGPHGYVAMLRASEAASTPQQITVAVQPSIDNRQNHLVHRSDPGFGVSTTVEGRTIDDIWSTVPESRTGRQIYPVQSQ</sequence>
<comment type="caution">
    <text evidence="1">The sequence shown here is derived from an EMBL/GenBank/DDBJ whole genome shotgun (WGS) entry which is preliminary data.</text>
</comment>
<organism evidence="1 2">
    <name type="scientific">Aspergillus niger (strain ATCC 1015 / CBS 113.46 / FGSC A1144 / LSHB Ac4 / NCTC 3858a / NRRL 328 / USDA 3528.7)</name>
    <dbReference type="NCBI Taxonomy" id="380704"/>
    <lineage>
        <taxon>Eukaryota</taxon>
        <taxon>Fungi</taxon>
        <taxon>Dikarya</taxon>
        <taxon>Ascomycota</taxon>
        <taxon>Pezizomycotina</taxon>
        <taxon>Eurotiomycetes</taxon>
        <taxon>Eurotiomycetidae</taxon>
        <taxon>Eurotiales</taxon>
        <taxon>Aspergillaceae</taxon>
        <taxon>Aspergillus</taxon>
        <taxon>Aspergillus subgen. Circumdati</taxon>
    </lineage>
</organism>
<dbReference type="HOGENOM" id="CLU_2305457_0_0_1"/>
<proteinExistence type="predicted"/>
<dbReference type="Proteomes" id="UP000009038">
    <property type="component" value="Unassembled WGS sequence"/>
</dbReference>
<name>G3XWE7_ASPNA</name>
<accession>G3XWE7</accession>
<evidence type="ECO:0000313" key="2">
    <source>
        <dbReference type="Proteomes" id="UP000009038"/>
    </source>
</evidence>
<protein>
    <submittedName>
        <fullName evidence="1">Uncharacterized protein</fullName>
    </submittedName>
</protein>
<dbReference type="EMBL" id="ACJE01000006">
    <property type="protein sequence ID" value="EHA25550.1"/>
    <property type="molecule type" value="Genomic_DNA"/>
</dbReference>
<evidence type="ECO:0000313" key="1">
    <source>
        <dbReference type="EMBL" id="EHA25550.1"/>
    </source>
</evidence>
<dbReference type="VEuPathDB" id="FungiDB:ASPNIDRAFT2_42086"/>
<dbReference type="AlphaFoldDB" id="G3XWE7"/>